<evidence type="ECO:0000313" key="2">
    <source>
        <dbReference type="EMBL" id="QIS02337.1"/>
    </source>
</evidence>
<sequence>MPENQNAPILPVPSELYRDMRELGDHIEALRDELASMRARYRELGACPESLAVDALGEPIEPSEANERILGGLKLTDSELQAAAEWLDTTRTRYASRLKLTDAADAERERRLTQARRSPRFRQF</sequence>
<reference evidence="2 3" key="1">
    <citation type="journal article" date="2019" name="ACS Chem. Biol.">
        <title>Identification and Mobilization of a Cryptic Antibiotic Biosynthesis Gene Locus from a Human-Pathogenic Nocardia Isolate.</title>
        <authorList>
            <person name="Herisse M."/>
            <person name="Ishida K."/>
            <person name="Porter J.L."/>
            <person name="Howden B."/>
            <person name="Hertweck C."/>
            <person name="Stinear T.P."/>
            <person name="Pidot S.J."/>
        </authorList>
    </citation>
    <scope>NUCLEOTIDE SEQUENCE [LARGE SCALE GENOMIC DNA]</scope>
    <source>
        <strain evidence="2 3">AUSMDU00024985</strain>
    </source>
</reference>
<evidence type="ECO:0000313" key="3">
    <source>
        <dbReference type="Proteomes" id="UP000501705"/>
    </source>
</evidence>
<accession>A0A6G9XN41</accession>
<evidence type="ECO:0000256" key="1">
    <source>
        <dbReference type="SAM" id="MobiDB-lite"/>
    </source>
</evidence>
<organism evidence="2 3">
    <name type="scientific">Nocardia brasiliensis</name>
    <dbReference type="NCBI Taxonomy" id="37326"/>
    <lineage>
        <taxon>Bacteria</taxon>
        <taxon>Bacillati</taxon>
        <taxon>Actinomycetota</taxon>
        <taxon>Actinomycetes</taxon>
        <taxon>Mycobacteriales</taxon>
        <taxon>Nocardiaceae</taxon>
        <taxon>Nocardia</taxon>
    </lineage>
</organism>
<dbReference type="AlphaFoldDB" id="A0A6G9XN41"/>
<feature type="compositionally biased region" description="Basic residues" evidence="1">
    <location>
        <begin position="113"/>
        <end position="124"/>
    </location>
</feature>
<name>A0A6G9XN41_NOCBR</name>
<gene>
    <name evidence="2" type="ORF">F5X71_08380</name>
</gene>
<feature type="region of interest" description="Disordered" evidence="1">
    <location>
        <begin position="105"/>
        <end position="124"/>
    </location>
</feature>
<dbReference type="EMBL" id="CP046171">
    <property type="protein sequence ID" value="QIS02337.1"/>
    <property type="molecule type" value="Genomic_DNA"/>
</dbReference>
<protein>
    <submittedName>
        <fullName evidence="2">Uncharacterized protein</fullName>
    </submittedName>
</protein>
<proteinExistence type="predicted"/>
<dbReference type="RefSeq" id="WP_167461436.1">
    <property type="nucleotide sequence ID" value="NZ_CP046171.1"/>
</dbReference>
<dbReference type="Proteomes" id="UP000501705">
    <property type="component" value="Chromosome"/>
</dbReference>